<dbReference type="RefSeq" id="WP_079648519.1">
    <property type="nucleotide sequence ID" value="NZ_FUYM01000005.1"/>
</dbReference>
<dbReference type="Gene3D" id="2.40.128.380">
    <property type="entry name" value="T3SS negative regulator GrlR"/>
    <property type="match status" value="1"/>
</dbReference>
<accession>A0A1T5DFE7</accession>
<reference evidence="2" key="1">
    <citation type="submission" date="2017-02" db="EMBL/GenBank/DDBJ databases">
        <authorList>
            <person name="Varghese N."/>
            <person name="Submissions S."/>
        </authorList>
    </citation>
    <scope>NUCLEOTIDE SEQUENCE [LARGE SCALE GENOMIC DNA]</scope>
    <source>
        <strain evidence="2">UM2</strain>
    </source>
</reference>
<organism evidence="1 2">
    <name type="scientific">Rhizorhabdus histidinilytica</name>
    <dbReference type="NCBI Taxonomy" id="439228"/>
    <lineage>
        <taxon>Bacteria</taxon>
        <taxon>Pseudomonadati</taxon>
        <taxon>Pseudomonadota</taxon>
        <taxon>Alphaproteobacteria</taxon>
        <taxon>Sphingomonadales</taxon>
        <taxon>Sphingomonadaceae</taxon>
        <taxon>Rhizorhabdus</taxon>
    </lineage>
</organism>
<gene>
    <name evidence="1" type="ORF">SAMN06295920_105142</name>
</gene>
<sequence length="151" mass="16345">MAKPRTLSRPDVPIVAPIVQPRQNPLTPAAMAGLWTLRFGPFGCRDDETHGGVLHVEGNRMAGGDGQLIFHGQFAIDGPTTLAASLQVVRHGFGSDYRGVFGTLAPLFRLDVAAEAITADLFEGRIGRTAGPDIRVVMRRFDPITERSRIV</sequence>
<dbReference type="AlphaFoldDB" id="A0A1T5DFE7"/>
<dbReference type="InterPro" id="IPR043019">
    <property type="entry name" value="GrlR_sf"/>
</dbReference>
<keyword evidence="2" id="KW-1185">Reference proteome</keyword>
<proteinExistence type="predicted"/>
<dbReference type="Proteomes" id="UP000189818">
    <property type="component" value="Unassembled WGS sequence"/>
</dbReference>
<dbReference type="STRING" id="439228.SAMN06295920_105142"/>
<protein>
    <submittedName>
        <fullName evidence="1">Uncharacterized protein</fullName>
    </submittedName>
</protein>
<name>A0A1T5DFE7_9SPHN</name>
<dbReference type="EMBL" id="FUYM01000005">
    <property type="protein sequence ID" value="SKB70327.1"/>
    <property type="molecule type" value="Genomic_DNA"/>
</dbReference>
<evidence type="ECO:0000313" key="2">
    <source>
        <dbReference type="Proteomes" id="UP000189818"/>
    </source>
</evidence>
<dbReference type="OrthoDB" id="7578859at2"/>
<evidence type="ECO:0000313" key="1">
    <source>
        <dbReference type="EMBL" id="SKB70327.1"/>
    </source>
</evidence>